<feature type="chain" id="PRO_5038840675" description="WD40-like Beta Propeller Repeat" evidence="1">
    <location>
        <begin position="25"/>
        <end position="444"/>
    </location>
</feature>
<gene>
    <name evidence="2" type="ORF">GRQ65_11265</name>
</gene>
<evidence type="ECO:0008006" key="4">
    <source>
        <dbReference type="Google" id="ProtNLM"/>
    </source>
</evidence>
<evidence type="ECO:0000256" key="1">
    <source>
        <dbReference type="SAM" id="SignalP"/>
    </source>
</evidence>
<evidence type="ECO:0000313" key="2">
    <source>
        <dbReference type="EMBL" id="MXG90132.1"/>
    </source>
</evidence>
<organism evidence="2 3">
    <name type="scientific">Nocardioides flavescens</name>
    <dbReference type="NCBI Taxonomy" id="2691959"/>
    <lineage>
        <taxon>Bacteria</taxon>
        <taxon>Bacillati</taxon>
        <taxon>Actinomycetota</taxon>
        <taxon>Actinomycetes</taxon>
        <taxon>Propionibacteriales</taxon>
        <taxon>Nocardioidaceae</taxon>
        <taxon>Nocardioides</taxon>
    </lineage>
</organism>
<dbReference type="InterPro" id="IPR011042">
    <property type="entry name" value="6-blade_b-propeller_TolB-like"/>
</dbReference>
<dbReference type="SUPFAM" id="SSF82171">
    <property type="entry name" value="DPP6 N-terminal domain-like"/>
    <property type="match status" value="1"/>
</dbReference>
<dbReference type="EMBL" id="WUEK01000006">
    <property type="protein sequence ID" value="MXG90132.1"/>
    <property type="molecule type" value="Genomic_DNA"/>
</dbReference>
<accession>A0A6L7F192</accession>
<dbReference type="RefSeq" id="WP_160878064.1">
    <property type="nucleotide sequence ID" value="NZ_WUEK01000006.1"/>
</dbReference>
<reference evidence="2 3" key="1">
    <citation type="submission" date="2019-12" db="EMBL/GenBank/DDBJ databases">
        <authorList>
            <person name="Kun Z."/>
        </authorList>
    </citation>
    <scope>NUCLEOTIDE SEQUENCE [LARGE SCALE GENOMIC DNA]</scope>
    <source>
        <strain evidence="2 3">YIM 123512</strain>
    </source>
</reference>
<dbReference type="AlphaFoldDB" id="A0A6L7F192"/>
<comment type="caution">
    <text evidence="2">The sequence shown here is derived from an EMBL/GenBank/DDBJ whole genome shotgun (WGS) entry which is preliminary data.</text>
</comment>
<proteinExistence type="predicted"/>
<name>A0A6L7F192_9ACTN</name>
<dbReference type="Gene3D" id="2.120.10.30">
    <property type="entry name" value="TolB, C-terminal domain"/>
    <property type="match status" value="1"/>
</dbReference>
<evidence type="ECO:0000313" key="3">
    <source>
        <dbReference type="Proteomes" id="UP000473325"/>
    </source>
</evidence>
<keyword evidence="1" id="KW-0732">Signal</keyword>
<feature type="signal peptide" evidence="1">
    <location>
        <begin position="1"/>
        <end position="24"/>
    </location>
</feature>
<sequence length="444" mass="46533">MRVRRAAVASGVTLTLALSAVTTAGLGGAAQASDAGSSAGAERAATTGRLITATKKGVVLVDEDGRRERTLIRVRGQRADVLEMHPETGVFLWSTTTGKRTTFHISNVFGADLGDFRTPKGASEPAIDNGGYEVYWVRQGSATQNAAVVSYEINDPQAEPQVLTELGPGTARGLEVSPDYQWLSVVLAGPSSTSVQLVPTNGATVRTVPATAPGSGVIGDRAVFSPDSGRVAYLSGAAPGAVGSLFYAPVAGDYAPVDVRANASELFDWSPDAQTLLAAAPGSGTLVGYAVATGAAVATYPVSRLGDAGVFWSGLAAGEFPRDRIRPRLRVDQPKRDTVRAWSTVTGTAVDKGESGLRYVVFRAFQKRGNAWWGLVGNGKRPTWKKFPNRLEAKLFAKERRAKIEGKAWSLGIPGLRAGRLVLVVKAADGAGNSNAKTVSVQVR</sequence>
<dbReference type="Proteomes" id="UP000473325">
    <property type="component" value="Unassembled WGS sequence"/>
</dbReference>
<keyword evidence="3" id="KW-1185">Reference proteome</keyword>
<protein>
    <recommendedName>
        <fullName evidence="4">WD40-like Beta Propeller Repeat</fullName>
    </recommendedName>
</protein>